<proteinExistence type="predicted"/>
<evidence type="ECO:0000313" key="3">
    <source>
        <dbReference type="Proteomes" id="UP000583929"/>
    </source>
</evidence>
<protein>
    <submittedName>
        <fullName evidence="2">Uncharacterized protein</fullName>
    </submittedName>
</protein>
<organism evidence="2 3">
    <name type="scientific">Cannabis sativa</name>
    <name type="common">Hemp</name>
    <name type="synonym">Marijuana</name>
    <dbReference type="NCBI Taxonomy" id="3483"/>
    <lineage>
        <taxon>Eukaryota</taxon>
        <taxon>Viridiplantae</taxon>
        <taxon>Streptophyta</taxon>
        <taxon>Embryophyta</taxon>
        <taxon>Tracheophyta</taxon>
        <taxon>Spermatophyta</taxon>
        <taxon>Magnoliopsida</taxon>
        <taxon>eudicotyledons</taxon>
        <taxon>Gunneridae</taxon>
        <taxon>Pentapetalae</taxon>
        <taxon>rosids</taxon>
        <taxon>fabids</taxon>
        <taxon>Rosales</taxon>
        <taxon>Cannabaceae</taxon>
        <taxon>Cannabis</taxon>
    </lineage>
</organism>
<dbReference type="InterPro" id="IPR004158">
    <property type="entry name" value="DUF247_pln"/>
</dbReference>
<comment type="caution">
    <text evidence="2">The sequence shown here is derived from an EMBL/GenBank/DDBJ whole genome shotgun (WGS) entry which is preliminary data.</text>
</comment>
<dbReference type="PANTHER" id="PTHR31549">
    <property type="entry name" value="PROTEIN, PUTATIVE (DUF247)-RELATED-RELATED"/>
    <property type="match status" value="1"/>
</dbReference>
<keyword evidence="1" id="KW-0472">Membrane</keyword>
<keyword evidence="1" id="KW-0812">Transmembrane</keyword>
<dbReference type="AlphaFoldDB" id="A0A7J6HPB0"/>
<gene>
    <name evidence="2" type="ORF">G4B88_008953</name>
</gene>
<name>A0A7J6HPB0_CANSA</name>
<keyword evidence="3" id="KW-1185">Reference proteome</keyword>
<dbReference type="Pfam" id="PF03140">
    <property type="entry name" value="DUF247"/>
    <property type="match status" value="1"/>
</dbReference>
<evidence type="ECO:0000313" key="2">
    <source>
        <dbReference type="EMBL" id="KAF4397107.1"/>
    </source>
</evidence>
<reference evidence="2 3" key="1">
    <citation type="journal article" date="2020" name="bioRxiv">
        <title>Sequence and annotation of 42 cannabis genomes reveals extensive copy number variation in cannabinoid synthesis and pathogen resistance genes.</title>
        <authorList>
            <person name="Mckernan K.J."/>
            <person name="Helbert Y."/>
            <person name="Kane L.T."/>
            <person name="Ebling H."/>
            <person name="Zhang L."/>
            <person name="Liu B."/>
            <person name="Eaton Z."/>
            <person name="Mclaughlin S."/>
            <person name="Kingan S."/>
            <person name="Baybayan P."/>
            <person name="Concepcion G."/>
            <person name="Jordan M."/>
            <person name="Riva A."/>
            <person name="Barbazuk W."/>
            <person name="Harkins T."/>
        </authorList>
    </citation>
    <scope>NUCLEOTIDE SEQUENCE [LARGE SCALE GENOMIC DNA]</scope>
    <source>
        <strain evidence="3">cv. Jamaican Lion 4</strain>
        <tissue evidence="2">Leaf</tissue>
    </source>
</reference>
<sequence length="491" mass="57031">MNYEIQQVVDDDYEESSSDDGVGVLYPSESNIIWLRNLISQNNGTNPSQVGHYFYRCRLEIEGHPDLPEKMTAWFIKDLSTDETGKSLLGVLTSTSNHLLNLRYLEDRHNEYGDQDVIKYLFLSGCTILMFIRCYAGNSLEVLFGISHGEARKIQEYLFNFENQIPFTVVKLLVDMTKDPDQLKKDIVKFIHINNITKDLPIPSSNNILLEQWYAIIEGTKCHKHVHLLHLLYLCITSTDANIVSTNNNKRNEDSTLGCNTMLCSCFPRQRPNFNDPKEFFRNVEELTSTGIELEPTSSGLATISFSGKCFNLKGHLKLPPLIVDEWTEEKLNNLLRYEMFIKENKLISYIKFMDILIDIEQDVKQLRASRVLQNRLSSDADVANLFNKLGSKFSDPQHDYYRHVKIEIQTHCERKRAIWMTQFYQKYFSNPWAIIELFYMRKLTSLHETQESSTKLQPGIFFMLLFVISFLTFETLSHLPLSAKTFEINT</sequence>
<evidence type="ECO:0000256" key="1">
    <source>
        <dbReference type="SAM" id="Phobius"/>
    </source>
</evidence>
<keyword evidence="1" id="KW-1133">Transmembrane helix</keyword>
<accession>A0A7J6HPB0</accession>
<feature type="transmembrane region" description="Helical" evidence="1">
    <location>
        <begin position="461"/>
        <end position="482"/>
    </location>
</feature>
<dbReference type="EMBL" id="JAATIQ010000034">
    <property type="protein sequence ID" value="KAF4397107.1"/>
    <property type="molecule type" value="Genomic_DNA"/>
</dbReference>
<dbReference type="PANTHER" id="PTHR31549:SF191">
    <property type="entry name" value="DUF247 DOMAIN PROTEIN"/>
    <property type="match status" value="1"/>
</dbReference>
<dbReference type="Proteomes" id="UP000583929">
    <property type="component" value="Unassembled WGS sequence"/>
</dbReference>